<evidence type="ECO:0000256" key="8">
    <source>
        <dbReference type="ARBA" id="ARBA00049339"/>
    </source>
</evidence>
<evidence type="ECO:0000256" key="10">
    <source>
        <dbReference type="RuleBase" id="RU363038"/>
    </source>
</evidence>
<dbReference type="Gene3D" id="3.30.1360.70">
    <property type="entry name" value="Arginyl tRNA synthetase N-terminal domain"/>
    <property type="match status" value="1"/>
</dbReference>
<gene>
    <name evidence="9" type="primary">argS</name>
    <name evidence="13" type="ORF">JI750_18835</name>
</gene>
<keyword evidence="6 9" id="KW-0648">Protein biosynthesis</keyword>
<dbReference type="SMART" id="SM01016">
    <property type="entry name" value="Arg_tRNA_synt_N"/>
    <property type="match status" value="1"/>
</dbReference>
<evidence type="ECO:0000256" key="4">
    <source>
        <dbReference type="ARBA" id="ARBA00022741"/>
    </source>
</evidence>
<dbReference type="PANTHER" id="PTHR11956">
    <property type="entry name" value="ARGINYL-TRNA SYNTHETASE"/>
    <property type="match status" value="1"/>
</dbReference>
<evidence type="ECO:0000256" key="1">
    <source>
        <dbReference type="ARBA" id="ARBA00005594"/>
    </source>
</evidence>
<dbReference type="InterPro" id="IPR001412">
    <property type="entry name" value="aa-tRNA-synth_I_CS"/>
</dbReference>
<dbReference type="Proteomes" id="UP000603728">
    <property type="component" value="Unassembled WGS sequence"/>
</dbReference>
<dbReference type="SUPFAM" id="SSF52374">
    <property type="entry name" value="Nucleotidylyl transferase"/>
    <property type="match status" value="1"/>
</dbReference>
<evidence type="ECO:0000259" key="11">
    <source>
        <dbReference type="SMART" id="SM00836"/>
    </source>
</evidence>
<dbReference type="InterPro" id="IPR009080">
    <property type="entry name" value="tRNAsynth_Ia_anticodon-bd"/>
</dbReference>
<reference evidence="13 14" key="1">
    <citation type="submission" date="2021-01" db="EMBL/GenBank/DDBJ databases">
        <title>Genome seq and assembly of Flavobacterium sp. GN10.</title>
        <authorList>
            <person name="Chhetri G."/>
        </authorList>
    </citation>
    <scope>NUCLEOTIDE SEQUENCE [LARGE SCALE GENOMIC DNA]</scope>
    <source>
        <strain evidence="13 14">GN10</strain>
    </source>
</reference>
<protein>
    <recommendedName>
        <fullName evidence="9">Arginine--tRNA ligase</fullName>
        <ecNumber evidence="9">6.1.1.19</ecNumber>
    </recommendedName>
    <alternativeName>
        <fullName evidence="9">Arginyl-tRNA synthetase</fullName>
        <shortName evidence="9">ArgRS</shortName>
    </alternativeName>
</protein>
<dbReference type="InterPro" id="IPR008909">
    <property type="entry name" value="DALR_anticod-bd"/>
</dbReference>
<dbReference type="InterPro" id="IPR035684">
    <property type="entry name" value="ArgRS_core"/>
</dbReference>
<dbReference type="GO" id="GO:0004814">
    <property type="term" value="F:arginine-tRNA ligase activity"/>
    <property type="evidence" value="ECO:0007669"/>
    <property type="project" value="UniProtKB-EC"/>
</dbReference>
<comment type="similarity">
    <text evidence="1 9 10">Belongs to the class-I aminoacyl-tRNA synthetase family.</text>
</comment>
<organism evidence="13 14">
    <name type="scientific">Flavobacterium tagetis</name>
    <dbReference type="NCBI Taxonomy" id="2801336"/>
    <lineage>
        <taxon>Bacteria</taxon>
        <taxon>Pseudomonadati</taxon>
        <taxon>Bacteroidota</taxon>
        <taxon>Flavobacteriia</taxon>
        <taxon>Flavobacteriales</taxon>
        <taxon>Flavobacteriaceae</taxon>
        <taxon>Flavobacterium</taxon>
    </lineage>
</organism>
<evidence type="ECO:0000256" key="7">
    <source>
        <dbReference type="ARBA" id="ARBA00023146"/>
    </source>
</evidence>
<keyword evidence="5 9" id="KW-0067">ATP-binding</keyword>
<proteinExistence type="inferred from homology"/>
<evidence type="ECO:0000256" key="5">
    <source>
        <dbReference type="ARBA" id="ARBA00022840"/>
    </source>
</evidence>
<comment type="caution">
    <text evidence="13">The sequence shown here is derived from an EMBL/GenBank/DDBJ whole genome shotgun (WGS) entry which is preliminary data.</text>
</comment>
<dbReference type="EC" id="6.1.1.19" evidence="9"/>
<dbReference type="SUPFAM" id="SSF55190">
    <property type="entry name" value="Arginyl-tRNA synthetase (ArgRS), N-terminal 'additional' domain"/>
    <property type="match status" value="1"/>
</dbReference>
<keyword evidence="3 9" id="KW-0436">Ligase</keyword>
<dbReference type="InterPro" id="IPR005148">
    <property type="entry name" value="Arg-tRNA-synth_N"/>
</dbReference>
<keyword evidence="4 9" id="KW-0547">Nucleotide-binding</keyword>
<dbReference type="Pfam" id="PF00750">
    <property type="entry name" value="tRNA-synt_1d"/>
    <property type="match status" value="1"/>
</dbReference>
<dbReference type="InterPro" id="IPR001278">
    <property type="entry name" value="Arg-tRNA-ligase"/>
</dbReference>
<evidence type="ECO:0000313" key="14">
    <source>
        <dbReference type="Proteomes" id="UP000603728"/>
    </source>
</evidence>
<dbReference type="SUPFAM" id="SSF47323">
    <property type="entry name" value="Anticodon-binding domain of a subclass of class I aminoacyl-tRNA synthetases"/>
    <property type="match status" value="1"/>
</dbReference>
<name>A0ABS1KI68_9FLAO</name>
<dbReference type="Gene3D" id="1.10.730.10">
    <property type="entry name" value="Isoleucyl-tRNA Synthetase, Domain 1"/>
    <property type="match status" value="1"/>
</dbReference>
<sequence>MSLQQILTPSIQKAIQALFDVTVDKIEFQTTRKEFEGDITMVIFPLLKVIKSNPAELGNKIGNYLVENVSEVARFNVVSGFLNIVISDSYYLDFFNGIKDQKQFGFVAPNPGEKAIMVEYSSPNTNKPLHLGHVRNNLLGYSVAEILKASGKKVYKTQIINDRGIHICKSMLAWEKFGNGETPEISGLKGDKLVGKYYVEFDKAYKAEINGLIETGKTEEEAKKQAPIIIEAQDMLKKWEAGDEKVIELWKKMNEWVYEGFATTYANLGVNFDKYYYESNTYLLGKDVVQVGLDKGVFEKDPDGSVWIDLTDEGLDRKIVLRSDGTAVYMTQDIGTAIQRVKDMPDVGGMIYTVGNEQDHHFKVLFLILKKLGFDWASNLYHLSYGMVDLPSGKMKSREGTVVDADDLMQDMTDTAKQISEDLGKLDSYSNEEKAKLYKTIGLGALKYYILKIDPKKRILFNPEESVDFAGNTGPFIQYTYARIQSIIRKADFDFSAKIEIEELHEKEKELVKQIELFPEVIQNAAQNHSPALIANYTYDLVKEYNSFYQSVHILGEVDLTKKIFRVQLSQKVAEVIKSAFQLLGIEVPERM</sequence>
<keyword evidence="14" id="KW-1185">Reference proteome</keyword>
<dbReference type="PROSITE" id="PS00178">
    <property type="entry name" value="AA_TRNA_LIGASE_I"/>
    <property type="match status" value="1"/>
</dbReference>
<evidence type="ECO:0000259" key="12">
    <source>
        <dbReference type="SMART" id="SM01016"/>
    </source>
</evidence>
<evidence type="ECO:0000313" key="13">
    <source>
        <dbReference type="EMBL" id="MBL0738958.1"/>
    </source>
</evidence>
<dbReference type="Pfam" id="PF05746">
    <property type="entry name" value="DALR_1"/>
    <property type="match status" value="1"/>
</dbReference>
<comment type="subcellular location">
    <subcellularLocation>
        <location evidence="9">Cytoplasm</location>
    </subcellularLocation>
</comment>
<dbReference type="Pfam" id="PF03485">
    <property type="entry name" value="Arg_tRNA_synt_N"/>
    <property type="match status" value="1"/>
</dbReference>
<evidence type="ECO:0000256" key="9">
    <source>
        <dbReference type="HAMAP-Rule" id="MF_00123"/>
    </source>
</evidence>
<evidence type="ECO:0000256" key="2">
    <source>
        <dbReference type="ARBA" id="ARBA00022490"/>
    </source>
</evidence>
<dbReference type="PRINTS" id="PR01038">
    <property type="entry name" value="TRNASYNTHARG"/>
</dbReference>
<dbReference type="InterPro" id="IPR014729">
    <property type="entry name" value="Rossmann-like_a/b/a_fold"/>
</dbReference>
<dbReference type="Gene3D" id="3.40.50.620">
    <property type="entry name" value="HUPs"/>
    <property type="match status" value="1"/>
</dbReference>
<comment type="subunit">
    <text evidence="9">Monomer.</text>
</comment>
<feature type="domain" description="DALR anticodon binding" evidence="11">
    <location>
        <begin position="477"/>
        <end position="592"/>
    </location>
</feature>
<dbReference type="SMART" id="SM00836">
    <property type="entry name" value="DALR_1"/>
    <property type="match status" value="1"/>
</dbReference>
<feature type="domain" description="Arginyl tRNA synthetase N-terminal" evidence="12">
    <location>
        <begin position="5"/>
        <end position="86"/>
    </location>
</feature>
<evidence type="ECO:0000256" key="3">
    <source>
        <dbReference type="ARBA" id="ARBA00022598"/>
    </source>
</evidence>
<feature type="short sequence motif" description="'HIGH' region" evidence="9">
    <location>
        <begin position="123"/>
        <end position="133"/>
    </location>
</feature>
<dbReference type="HAMAP" id="MF_00123">
    <property type="entry name" value="Arg_tRNA_synth"/>
    <property type="match status" value="1"/>
</dbReference>
<dbReference type="EMBL" id="JAERSF010000004">
    <property type="protein sequence ID" value="MBL0738958.1"/>
    <property type="molecule type" value="Genomic_DNA"/>
</dbReference>
<dbReference type="InterPro" id="IPR036695">
    <property type="entry name" value="Arg-tRNA-synth_N_sf"/>
</dbReference>
<keyword evidence="7 9" id="KW-0030">Aminoacyl-tRNA synthetase</keyword>
<keyword evidence="2 9" id="KW-0963">Cytoplasm</keyword>
<dbReference type="NCBIfam" id="TIGR00456">
    <property type="entry name" value="argS"/>
    <property type="match status" value="1"/>
</dbReference>
<evidence type="ECO:0000256" key="6">
    <source>
        <dbReference type="ARBA" id="ARBA00022917"/>
    </source>
</evidence>
<dbReference type="PANTHER" id="PTHR11956:SF5">
    <property type="entry name" value="ARGININE--TRNA LIGASE, CYTOPLASMIC"/>
    <property type="match status" value="1"/>
</dbReference>
<accession>A0ABS1KI68</accession>
<comment type="catalytic activity">
    <reaction evidence="8 9">
        <text>tRNA(Arg) + L-arginine + ATP = L-arginyl-tRNA(Arg) + AMP + diphosphate</text>
        <dbReference type="Rhea" id="RHEA:20301"/>
        <dbReference type="Rhea" id="RHEA-COMP:9658"/>
        <dbReference type="Rhea" id="RHEA-COMP:9673"/>
        <dbReference type="ChEBI" id="CHEBI:30616"/>
        <dbReference type="ChEBI" id="CHEBI:32682"/>
        <dbReference type="ChEBI" id="CHEBI:33019"/>
        <dbReference type="ChEBI" id="CHEBI:78442"/>
        <dbReference type="ChEBI" id="CHEBI:78513"/>
        <dbReference type="ChEBI" id="CHEBI:456215"/>
        <dbReference type="EC" id="6.1.1.19"/>
    </reaction>
</comment>
<dbReference type="RefSeq" id="WP_202005847.1">
    <property type="nucleotide sequence ID" value="NZ_JAERSF010000004.1"/>
</dbReference>